<accession>A0A101IRK6</accession>
<reference evidence="3" key="1">
    <citation type="journal article" date="2015" name="MBio">
        <title>Genome-Resolved Metagenomic Analysis Reveals Roles for Candidate Phyla and Other Microbial Community Members in Biogeochemical Transformations in Oil Reservoirs.</title>
        <authorList>
            <person name="Hu P."/>
            <person name="Tom L."/>
            <person name="Singh A."/>
            <person name="Thomas B.C."/>
            <person name="Baker B.J."/>
            <person name="Piceno Y.M."/>
            <person name="Andersen G.L."/>
            <person name="Banfield J.F."/>
        </authorList>
    </citation>
    <scope>NUCLEOTIDE SEQUENCE [LARGE SCALE GENOMIC DNA]</scope>
</reference>
<dbReference type="PATRIC" id="fig|2198.3.peg.1560"/>
<comment type="caution">
    <text evidence="2">The sequence shown here is derived from an EMBL/GenBank/DDBJ whole genome shotgun (WGS) entry which is preliminary data.</text>
</comment>
<dbReference type="Proteomes" id="UP000054598">
    <property type="component" value="Unassembled WGS sequence"/>
</dbReference>
<name>A0A101IRK6_9EURY</name>
<dbReference type="SMART" id="SM00960">
    <property type="entry name" value="Robl_LC7"/>
    <property type="match status" value="1"/>
</dbReference>
<dbReference type="Gene3D" id="3.30.450.30">
    <property type="entry name" value="Dynein light chain 2a, cytoplasmic"/>
    <property type="match status" value="1"/>
</dbReference>
<evidence type="ECO:0000259" key="1">
    <source>
        <dbReference type="SMART" id="SM00960"/>
    </source>
</evidence>
<sequence length="133" mass="14004">MRYAGVNQMSFHPFVEESARRRIDEIRSVVGVAACALVSCEGIIMGKYFPEGGLSSSLFATMCATVIASAEAACGSANIERPSMVTITAADATILILSAGQAALITAVIDKSVDLPGVQRQLLDIAVRIREEA</sequence>
<evidence type="ECO:0000313" key="3">
    <source>
        <dbReference type="Proteomes" id="UP000054598"/>
    </source>
</evidence>
<dbReference type="SUPFAM" id="SSF103196">
    <property type="entry name" value="Roadblock/LC7 domain"/>
    <property type="match status" value="1"/>
</dbReference>
<evidence type="ECO:0000313" key="2">
    <source>
        <dbReference type="EMBL" id="KUL00042.1"/>
    </source>
</evidence>
<dbReference type="AlphaFoldDB" id="A0A101IRK6"/>
<dbReference type="InterPro" id="IPR004942">
    <property type="entry name" value="Roadblock/LAMTOR2_dom"/>
</dbReference>
<dbReference type="EMBL" id="LGHE01000202">
    <property type="protein sequence ID" value="KUL00042.1"/>
    <property type="molecule type" value="Genomic_DNA"/>
</dbReference>
<gene>
    <name evidence="2" type="ORF">XE10_1585</name>
</gene>
<feature type="domain" description="Roadblock/LAMTOR2" evidence="1">
    <location>
        <begin position="19"/>
        <end position="109"/>
    </location>
</feature>
<protein>
    <submittedName>
        <fullName evidence="2">Roadblock/LC7 family protein</fullName>
    </submittedName>
</protein>
<proteinExistence type="predicted"/>
<organism evidence="2 3">
    <name type="scientific">Methanoculleus marisnigri</name>
    <dbReference type="NCBI Taxonomy" id="2198"/>
    <lineage>
        <taxon>Archaea</taxon>
        <taxon>Methanobacteriati</taxon>
        <taxon>Methanobacteriota</taxon>
        <taxon>Stenosarchaea group</taxon>
        <taxon>Methanomicrobia</taxon>
        <taxon>Methanomicrobiales</taxon>
        <taxon>Methanomicrobiaceae</taxon>
        <taxon>Methanoculleus</taxon>
    </lineage>
</organism>